<organism evidence="2">
    <name type="scientific">Tanacetum cinerariifolium</name>
    <name type="common">Dalmatian daisy</name>
    <name type="synonym">Chrysanthemum cinerariifolium</name>
    <dbReference type="NCBI Taxonomy" id="118510"/>
    <lineage>
        <taxon>Eukaryota</taxon>
        <taxon>Viridiplantae</taxon>
        <taxon>Streptophyta</taxon>
        <taxon>Embryophyta</taxon>
        <taxon>Tracheophyta</taxon>
        <taxon>Spermatophyta</taxon>
        <taxon>Magnoliopsida</taxon>
        <taxon>eudicotyledons</taxon>
        <taxon>Gunneridae</taxon>
        <taxon>Pentapetalae</taxon>
        <taxon>asterids</taxon>
        <taxon>campanulids</taxon>
        <taxon>Asterales</taxon>
        <taxon>Asteraceae</taxon>
        <taxon>Asteroideae</taxon>
        <taxon>Anthemideae</taxon>
        <taxon>Anthemidinae</taxon>
        <taxon>Tanacetum</taxon>
    </lineage>
</organism>
<accession>A0A699KQX3</accession>
<gene>
    <name evidence="2" type="ORF">Tci_673669</name>
</gene>
<evidence type="ECO:0000256" key="1">
    <source>
        <dbReference type="SAM" id="MobiDB-lite"/>
    </source>
</evidence>
<feature type="non-terminal residue" evidence="2">
    <location>
        <position position="1"/>
    </location>
</feature>
<feature type="region of interest" description="Disordered" evidence="1">
    <location>
        <begin position="20"/>
        <end position="44"/>
    </location>
</feature>
<protein>
    <submittedName>
        <fullName evidence="2">Uncharacterized protein</fullName>
    </submittedName>
</protein>
<dbReference type="EMBL" id="BKCJ010534277">
    <property type="protein sequence ID" value="GFB01698.1"/>
    <property type="molecule type" value="Genomic_DNA"/>
</dbReference>
<proteinExistence type="predicted"/>
<evidence type="ECO:0000313" key="2">
    <source>
        <dbReference type="EMBL" id="GFB01698.1"/>
    </source>
</evidence>
<name>A0A699KQX3_TANCI</name>
<feature type="compositionally biased region" description="Basic and acidic residues" evidence="1">
    <location>
        <begin position="20"/>
        <end position="32"/>
    </location>
</feature>
<dbReference type="AlphaFoldDB" id="A0A699KQX3"/>
<comment type="caution">
    <text evidence="2">The sequence shown here is derived from an EMBL/GenBank/DDBJ whole genome shotgun (WGS) entry which is preliminary data.</text>
</comment>
<sequence>FEGITATTACHLSAIRIRDHDNYQDDDARPEGKSSSGSDIQEQLDEFDAWIEDAEIDNDEVLDDKISQEIMDEMLEEIDEAKLKKLYMRC</sequence>
<reference evidence="2" key="1">
    <citation type="journal article" date="2019" name="Sci. Rep.">
        <title>Draft genome of Tanacetum cinerariifolium, the natural source of mosquito coil.</title>
        <authorList>
            <person name="Yamashiro T."/>
            <person name="Shiraishi A."/>
            <person name="Satake H."/>
            <person name="Nakayama K."/>
        </authorList>
    </citation>
    <scope>NUCLEOTIDE SEQUENCE</scope>
</reference>